<gene>
    <name evidence="2" type="ORF">GCM10023209_22890</name>
</gene>
<evidence type="ECO:0000256" key="1">
    <source>
        <dbReference type="SAM" id="MobiDB-lite"/>
    </source>
</evidence>
<protein>
    <submittedName>
        <fullName evidence="2">Uncharacterized protein</fullName>
    </submittedName>
</protein>
<keyword evidence="3" id="KW-1185">Reference proteome</keyword>
<feature type="region of interest" description="Disordered" evidence="1">
    <location>
        <begin position="1"/>
        <end position="20"/>
    </location>
</feature>
<accession>A0ABP9LEY1</accession>
<comment type="caution">
    <text evidence="2">The sequence shown here is derived from an EMBL/GenBank/DDBJ whole genome shotgun (WGS) entry which is preliminary data.</text>
</comment>
<sequence>MTAMTQVAHDAPINDSKSRVGELQREIDKLTLEYHRTGDPAYLTRATRLAREKEQLSKPARMRFAS</sequence>
<name>A0ABP9LEY1_9RHOB</name>
<dbReference type="EMBL" id="BAABHW010000003">
    <property type="protein sequence ID" value="GAA5075175.1"/>
    <property type="molecule type" value="Genomic_DNA"/>
</dbReference>
<evidence type="ECO:0000313" key="3">
    <source>
        <dbReference type="Proteomes" id="UP001499910"/>
    </source>
</evidence>
<organism evidence="2 3">
    <name type="scientific">[Roseibacterium] beibuensis</name>
    <dbReference type="NCBI Taxonomy" id="1193142"/>
    <lineage>
        <taxon>Bacteria</taxon>
        <taxon>Pseudomonadati</taxon>
        <taxon>Pseudomonadota</taxon>
        <taxon>Alphaproteobacteria</taxon>
        <taxon>Rhodobacterales</taxon>
        <taxon>Roseobacteraceae</taxon>
        <taxon>Roseicyclus</taxon>
    </lineage>
</organism>
<dbReference type="Proteomes" id="UP001499910">
    <property type="component" value="Unassembled WGS sequence"/>
</dbReference>
<evidence type="ECO:0000313" key="2">
    <source>
        <dbReference type="EMBL" id="GAA5075175.1"/>
    </source>
</evidence>
<reference evidence="3" key="1">
    <citation type="journal article" date="2019" name="Int. J. Syst. Evol. Microbiol.">
        <title>The Global Catalogue of Microorganisms (GCM) 10K type strain sequencing project: providing services to taxonomists for standard genome sequencing and annotation.</title>
        <authorList>
            <consortium name="The Broad Institute Genomics Platform"/>
            <consortium name="The Broad Institute Genome Sequencing Center for Infectious Disease"/>
            <person name="Wu L."/>
            <person name="Ma J."/>
        </authorList>
    </citation>
    <scope>NUCLEOTIDE SEQUENCE [LARGE SCALE GENOMIC DNA]</scope>
    <source>
        <strain evidence="3">JCM 18015</strain>
    </source>
</reference>
<proteinExistence type="predicted"/>